<dbReference type="PANTHER" id="PTHR24346:SF30">
    <property type="entry name" value="MATERNAL EMBRYONIC LEUCINE ZIPPER KINASE"/>
    <property type="match status" value="1"/>
</dbReference>
<evidence type="ECO:0000256" key="10">
    <source>
        <dbReference type="PROSITE-ProRule" id="PRU10141"/>
    </source>
</evidence>
<dbReference type="AlphaFoldDB" id="A0A9Q0M265"/>
<evidence type="ECO:0000259" key="13">
    <source>
        <dbReference type="PROSITE" id="PS50032"/>
    </source>
</evidence>
<evidence type="ECO:0000259" key="12">
    <source>
        <dbReference type="PROSITE" id="PS50011"/>
    </source>
</evidence>
<dbReference type="PROSITE" id="PS50011">
    <property type="entry name" value="PROTEIN_KINASE_DOM"/>
    <property type="match status" value="1"/>
</dbReference>
<dbReference type="PROSITE" id="PS00108">
    <property type="entry name" value="PROTEIN_KINASE_ST"/>
    <property type="match status" value="1"/>
</dbReference>
<dbReference type="Pfam" id="PF02149">
    <property type="entry name" value="KA1"/>
    <property type="match status" value="1"/>
</dbReference>
<evidence type="ECO:0000313" key="15">
    <source>
        <dbReference type="Proteomes" id="UP001142055"/>
    </source>
</evidence>
<dbReference type="GO" id="GO:0005524">
    <property type="term" value="F:ATP binding"/>
    <property type="evidence" value="ECO:0007669"/>
    <property type="project" value="UniProtKB-UniRule"/>
</dbReference>
<evidence type="ECO:0000313" key="14">
    <source>
        <dbReference type="EMBL" id="KAJ6216597.1"/>
    </source>
</evidence>
<feature type="region of interest" description="Disordered" evidence="11">
    <location>
        <begin position="377"/>
        <end position="396"/>
    </location>
</feature>
<comment type="caution">
    <text evidence="14">The sequence shown here is derived from an EMBL/GenBank/DDBJ whole genome shotgun (WGS) entry which is preliminary data.</text>
</comment>
<evidence type="ECO:0000256" key="9">
    <source>
        <dbReference type="ARBA" id="ARBA00048679"/>
    </source>
</evidence>
<dbReference type="GO" id="GO:0005737">
    <property type="term" value="C:cytoplasm"/>
    <property type="evidence" value="ECO:0007669"/>
    <property type="project" value="TreeGrafter"/>
</dbReference>
<dbReference type="OMA" id="EAGYYLH"/>
<dbReference type="InterPro" id="IPR011009">
    <property type="entry name" value="Kinase-like_dom_sf"/>
</dbReference>
<keyword evidence="4" id="KW-0808">Transferase</keyword>
<feature type="compositionally biased region" description="Polar residues" evidence="11">
    <location>
        <begin position="377"/>
        <end position="394"/>
    </location>
</feature>
<dbReference type="GO" id="GO:0004674">
    <property type="term" value="F:protein serine/threonine kinase activity"/>
    <property type="evidence" value="ECO:0007669"/>
    <property type="project" value="UniProtKB-KW"/>
</dbReference>
<dbReference type="Pfam" id="PF00069">
    <property type="entry name" value="Pkinase"/>
    <property type="match status" value="1"/>
</dbReference>
<dbReference type="PANTHER" id="PTHR24346">
    <property type="entry name" value="MAP/MICROTUBULE AFFINITY-REGULATING KINASE"/>
    <property type="match status" value="1"/>
</dbReference>
<gene>
    <name evidence="14" type="ORF">RDWZM_007754</name>
</gene>
<dbReference type="EMBL" id="JAPWDV010000003">
    <property type="protein sequence ID" value="KAJ6216597.1"/>
    <property type="molecule type" value="Genomic_DNA"/>
</dbReference>
<feature type="region of interest" description="Disordered" evidence="11">
    <location>
        <begin position="489"/>
        <end position="510"/>
    </location>
</feature>
<dbReference type="Proteomes" id="UP001142055">
    <property type="component" value="Chromosome 3"/>
</dbReference>
<evidence type="ECO:0000256" key="4">
    <source>
        <dbReference type="ARBA" id="ARBA00022679"/>
    </source>
</evidence>
<dbReference type="InterPro" id="IPR008271">
    <property type="entry name" value="Ser/Thr_kinase_AS"/>
</dbReference>
<evidence type="ECO:0000256" key="3">
    <source>
        <dbReference type="ARBA" id="ARBA00022527"/>
    </source>
</evidence>
<dbReference type="InterPro" id="IPR028375">
    <property type="entry name" value="KA1/Ssp2_C"/>
</dbReference>
<keyword evidence="15" id="KW-1185">Reference proteome</keyword>
<reference evidence="14" key="1">
    <citation type="submission" date="2022-12" db="EMBL/GenBank/DDBJ databases">
        <title>Genome assemblies of Blomia tropicalis.</title>
        <authorList>
            <person name="Cui Y."/>
        </authorList>
    </citation>
    <scope>NUCLEOTIDE SEQUENCE</scope>
    <source>
        <tissue evidence="14">Adult mites</tissue>
    </source>
</reference>
<feature type="domain" description="Protein kinase" evidence="12">
    <location>
        <begin position="48"/>
        <end position="302"/>
    </location>
</feature>
<dbReference type="FunFam" id="3.30.200.20:FF:000003">
    <property type="entry name" value="Non-specific serine/threonine protein kinase"/>
    <property type="match status" value="1"/>
</dbReference>
<evidence type="ECO:0000256" key="8">
    <source>
        <dbReference type="ARBA" id="ARBA00047899"/>
    </source>
</evidence>
<evidence type="ECO:0000256" key="5">
    <source>
        <dbReference type="ARBA" id="ARBA00022741"/>
    </source>
</evidence>
<dbReference type="FunFam" id="1.10.510.10:FF:000271">
    <property type="entry name" value="Non-specific serine/threonine protein kinase"/>
    <property type="match status" value="1"/>
</dbReference>
<feature type="binding site" evidence="10">
    <location>
        <position position="77"/>
    </location>
    <ligand>
        <name>ATP</name>
        <dbReference type="ChEBI" id="CHEBI:30616"/>
    </ligand>
</feature>
<evidence type="ECO:0000256" key="7">
    <source>
        <dbReference type="ARBA" id="ARBA00022840"/>
    </source>
</evidence>
<comment type="catalytic activity">
    <reaction evidence="9">
        <text>L-seryl-[protein] + ATP = O-phospho-L-seryl-[protein] + ADP + H(+)</text>
        <dbReference type="Rhea" id="RHEA:17989"/>
        <dbReference type="Rhea" id="RHEA-COMP:9863"/>
        <dbReference type="Rhea" id="RHEA-COMP:11604"/>
        <dbReference type="ChEBI" id="CHEBI:15378"/>
        <dbReference type="ChEBI" id="CHEBI:29999"/>
        <dbReference type="ChEBI" id="CHEBI:30616"/>
        <dbReference type="ChEBI" id="CHEBI:83421"/>
        <dbReference type="ChEBI" id="CHEBI:456216"/>
        <dbReference type="EC" id="2.7.11.1"/>
    </reaction>
</comment>
<dbReference type="SMART" id="SM00220">
    <property type="entry name" value="S_TKc"/>
    <property type="match status" value="1"/>
</dbReference>
<evidence type="ECO:0000256" key="11">
    <source>
        <dbReference type="SAM" id="MobiDB-lite"/>
    </source>
</evidence>
<evidence type="ECO:0000256" key="2">
    <source>
        <dbReference type="ARBA" id="ARBA00012513"/>
    </source>
</evidence>
<dbReference type="PROSITE" id="PS50032">
    <property type="entry name" value="KA1"/>
    <property type="match status" value="1"/>
</dbReference>
<comment type="catalytic activity">
    <reaction evidence="8">
        <text>L-threonyl-[protein] + ATP = O-phospho-L-threonyl-[protein] + ADP + H(+)</text>
        <dbReference type="Rhea" id="RHEA:46608"/>
        <dbReference type="Rhea" id="RHEA-COMP:11060"/>
        <dbReference type="Rhea" id="RHEA-COMP:11605"/>
        <dbReference type="ChEBI" id="CHEBI:15378"/>
        <dbReference type="ChEBI" id="CHEBI:30013"/>
        <dbReference type="ChEBI" id="CHEBI:30616"/>
        <dbReference type="ChEBI" id="CHEBI:61977"/>
        <dbReference type="ChEBI" id="CHEBI:456216"/>
        <dbReference type="EC" id="2.7.11.1"/>
    </reaction>
</comment>
<dbReference type="Gene3D" id="3.30.310.80">
    <property type="entry name" value="Kinase associated domain 1, KA1"/>
    <property type="match status" value="1"/>
</dbReference>
<keyword evidence="6" id="KW-0418">Kinase</keyword>
<name>A0A9Q0M265_BLOTA</name>
<protein>
    <recommendedName>
        <fullName evidence="2">non-specific serine/threonine protein kinase</fullName>
        <ecNumber evidence="2">2.7.11.1</ecNumber>
    </recommendedName>
</protein>
<keyword evidence="7 10" id="KW-0067">ATP-binding</keyword>
<accession>A0A9Q0M265</accession>
<sequence length="704" mass="79427">MVGPQRHAMNGNAQDTKIPLCTKLFTETMASPMRTSQNEDNNIEVGYYLHKKTLGEGGFGKVRLATHIKTNQKVAIKMMNKEKLGQDLQRVRIEIDTLKILQHENIAKLLQVIETNSDIYLVLEYCSGGELFDYLISKKRLTEGEVKVILEDLFNVLLYIHDRGFAHRDLKPENILFDEKHKIKLIDFGLAANSSQNKSGLSFLSTCCGSPAYAAPELLRGMTYSGPAVDVWSAGVLLYSLLVGQLPFDDDNINNLYKKIQNGRFFMPQWLSSDVRGLISSMLKTNPSERISVKQVLEHKWLKRTSSTLKPTIKPNNLNESVIMEEFDEEAFKCCRSLFPELSEGQLRVNITKFGYHTATYLLLRNNSEAKNRISQISKTNSLQNKTNSSNRPNLDSPRIVTIKRKLMLDTENHATPVKRTKDNVIQTPIQTKTPTNPKNPTKLPVLNDRNRLIQLVHNRNTPNVVQSPRTPVWMGDKLARRIISPKMKTNENNCPSNPVNSNKVDKVNSNDTTDKLATIKSPLREINNHVKSTPTKTPHTPINVAKRQLKASTSKKSLLKRLIGSATPAKSNSPRKLDISTHSNNITMTSFQNPQECIDRLVHTLTSKGVDCVQKDFSLKCYYNDKLHSSLKFDLEICRFNGLCVIHRKRLKGDAWNYKKICELILQLSNEQQLAALAASGISVSEAPPPKEMVVNFIASTSL</sequence>
<feature type="domain" description="KA1" evidence="13">
    <location>
        <begin position="625"/>
        <end position="672"/>
    </location>
</feature>
<dbReference type="InterPro" id="IPR001772">
    <property type="entry name" value="KA1_dom"/>
</dbReference>
<dbReference type="EC" id="2.7.11.1" evidence="2"/>
<dbReference type="InterPro" id="IPR017441">
    <property type="entry name" value="Protein_kinase_ATP_BS"/>
</dbReference>
<dbReference type="SUPFAM" id="SSF56112">
    <property type="entry name" value="Protein kinase-like (PK-like)"/>
    <property type="match status" value="1"/>
</dbReference>
<keyword evidence="5 10" id="KW-0547">Nucleotide-binding</keyword>
<evidence type="ECO:0000256" key="6">
    <source>
        <dbReference type="ARBA" id="ARBA00022777"/>
    </source>
</evidence>
<dbReference type="SUPFAM" id="SSF103243">
    <property type="entry name" value="KA1-like"/>
    <property type="match status" value="1"/>
</dbReference>
<comment type="similarity">
    <text evidence="1">Belongs to the protein kinase superfamily. CAMK Ser/Thr protein kinase family. SNF1 subfamily.</text>
</comment>
<dbReference type="PROSITE" id="PS00107">
    <property type="entry name" value="PROTEIN_KINASE_ATP"/>
    <property type="match status" value="1"/>
</dbReference>
<evidence type="ECO:0000256" key="1">
    <source>
        <dbReference type="ARBA" id="ARBA00006234"/>
    </source>
</evidence>
<keyword evidence="3" id="KW-0723">Serine/threonine-protein kinase</keyword>
<proteinExistence type="inferred from homology"/>
<dbReference type="InterPro" id="IPR000719">
    <property type="entry name" value="Prot_kinase_dom"/>
</dbReference>
<dbReference type="GO" id="GO:0035556">
    <property type="term" value="P:intracellular signal transduction"/>
    <property type="evidence" value="ECO:0007669"/>
    <property type="project" value="TreeGrafter"/>
</dbReference>
<dbReference type="Gene3D" id="1.10.510.10">
    <property type="entry name" value="Transferase(Phosphotransferase) domain 1"/>
    <property type="match status" value="1"/>
</dbReference>
<organism evidence="14 15">
    <name type="scientific">Blomia tropicalis</name>
    <name type="common">Mite</name>
    <dbReference type="NCBI Taxonomy" id="40697"/>
    <lineage>
        <taxon>Eukaryota</taxon>
        <taxon>Metazoa</taxon>
        <taxon>Ecdysozoa</taxon>
        <taxon>Arthropoda</taxon>
        <taxon>Chelicerata</taxon>
        <taxon>Arachnida</taxon>
        <taxon>Acari</taxon>
        <taxon>Acariformes</taxon>
        <taxon>Sarcoptiformes</taxon>
        <taxon>Astigmata</taxon>
        <taxon>Glycyphagoidea</taxon>
        <taxon>Echimyopodidae</taxon>
        <taxon>Blomia</taxon>
    </lineage>
</organism>